<feature type="coiled-coil region" evidence="10">
    <location>
        <begin position="54"/>
        <end position="141"/>
    </location>
</feature>
<sequence>MAEGARVRNRHQQVMETVRSARSRFEAWERSCEKRMDELQEMSRSVSRGGHEESEQLKQHLREISEQKIHKEKEITARKQQHETLKKMIEQANEKKIYLAKRLELLKERREGCAHVAEESLKDLEERVRRVQQKVNAQKIARKFYNDILGIRADFASGIKITFTKVNAKNPDHEYSCTIRLDKHTNKYAMLDCVPYVKRSVDLLDDLNITNEFFEFLRLMRREFERLAEESDARSVRLKDLHTFQSVHGGHGARFLRAAATLVPAANLWIPARDPGLGFSPGEAMQLKRAYDKIYDKYERDKARRIENAEKLFEEHKLRTAAYSKATESLVETLREENEMLRHLVKESQVEETMVRLKELEKENALYRNQLLMAQARDCHSDRTREDRYKFLQRLFQLLSDMQITEVEDDNSAAFVFLHQSTGLKFSLEPVVDPDTARICGGDREVKFTSLALGSLRYIAPEWMRESITFSISQAPVFFRRIQTVTRGRS</sequence>
<evidence type="ECO:0000256" key="10">
    <source>
        <dbReference type="SAM" id="Coils"/>
    </source>
</evidence>
<gene>
    <name evidence="13" type="ORF">SELMODRAFT_431081</name>
</gene>
<organism evidence="14">
    <name type="scientific">Selaginella moellendorffii</name>
    <name type="common">Spikemoss</name>
    <dbReference type="NCBI Taxonomy" id="88036"/>
    <lineage>
        <taxon>Eukaryota</taxon>
        <taxon>Viridiplantae</taxon>
        <taxon>Streptophyta</taxon>
        <taxon>Embryophyta</taxon>
        <taxon>Tracheophyta</taxon>
        <taxon>Lycopodiopsida</taxon>
        <taxon>Selaginellales</taxon>
        <taxon>Selaginellaceae</taxon>
        <taxon>Selaginella</taxon>
    </lineage>
</organism>
<dbReference type="PANTHER" id="PTHR14281">
    <property type="entry name" value="KINETOCHORE PROTEIN SPC25-RELATED"/>
    <property type="match status" value="1"/>
</dbReference>
<evidence type="ECO:0000256" key="3">
    <source>
        <dbReference type="ARBA" id="ARBA00022454"/>
    </source>
</evidence>
<dbReference type="CDD" id="cd23784">
    <property type="entry name" value="RWD_Spc25"/>
    <property type="match status" value="1"/>
</dbReference>
<reference evidence="13 14" key="1">
    <citation type="journal article" date="2011" name="Science">
        <title>The Selaginella genome identifies genetic changes associated with the evolution of vascular plants.</title>
        <authorList>
            <person name="Banks J.A."/>
            <person name="Nishiyama T."/>
            <person name="Hasebe M."/>
            <person name="Bowman J.L."/>
            <person name="Gribskov M."/>
            <person name="dePamphilis C."/>
            <person name="Albert V.A."/>
            <person name="Aono N."/>
            <person name="Aoyama T."/>
            <person name="Ambrose B.A."/>
            <person name="Ashton N.W."/>
            <person name="Axtell M.J."/>
            <person name="Barker E."/>
            <person name="Barker M.S."/>
            <person name="Bennetzen J.L."/>
            <person name="Bonawitz N.D."/>
            <person name="Chapple C."/>
            <person name="Cheng C."/>
            <person name="Correa L.G."/>
            <person name="Dacre M."/>
            <person name="DeBarry J."/>
            <person name="Dreyer I."/>
            <person name="Elias M."/>
            <person name="Engstrom E.M."/>
            <person name="Estelle M."/>
            <person name="Feng L."/>
            <person name="Finet C."/>
            <person name="Floyd S.K."/>
            <person name="Frommer W.B."/>
            <person name="Fujita T."/>
            <person name="Gramzow L."/>
            <person name="Gutensohn M."/>
            <person name="Harholt J."/>
            <person name="Hattori M."/>
            <person name="Heyl A."/>
            <person name="Hirai T."/>
            <person name="Hiwatashi Y."/>
            <person name="Ishikawa M."/>
            <person name="Iwata M."/>
            <person name="Karol K.G."/>
            <person name="Koehler B."/>
            <person name="Kolukisaoglu U."/>
            <person name="Kubo M."/>
            <person name="Kurata T."/>
            <person name="Lalonde S."/>
            <person name="Li K."/>
            <person name="Li Y."/>
            <person name="Litt A."/>
            <person name="Lyons E."/>
            <person name="Manning G."/>
            <person name="Maruyama T."/>
            <person name="Michael T.P."/>
            <person name="Mikami K."/>
            <person name="Miyazaki S."/>
            <person name="Morinaga S."/>
            <person name="Murata T."/>
            <person name="Mueller-Roeber B."/>
            <person name="Nelson D.R."/>
            <person name="Obara M."/>
            <person name="Oguri Y."/>
            <person name="Olmstead R.G."/>
            <person name="Onodera N."/>
            <person name="Petersen B.L."/>
            <person name="Pils B."/>
            <person name="Prigge M."/>
            <person name="Rensing S.A."/>
            <person name="Riano-Pachon D.M."/>
            <person name="Roberts A.W."/>
            <person name="Sato Y."/>
            <person name="Scheller H.V."/>
            <person name="Schulz B."/>
            <person name="Schulz C."/>
            <person name="Shakirov E.V."/>
            <person name="Shibagaki N."/>
            <person name="Shinohara N."/>
            <person name="Shippen D.E."/>
            <person name="Soerensen I."/>
            <person name="Sotooka R."/>
            <person name="Sugimoto N."/>
            <person name="Sugita M."/>
            <person name="Sumikawa N."/>
            <person name="Tanurdzic M."/>
            <person name="Theissen G."/>
            <person name="Ulvskov P."/>
            <person name="Wakazuki S."/>
            <person name="Weng J.K."/>
            <person name="Willats W.W."/>
            <person name="Wipf D."/>
            <person name="Wolf P.G."/>
            <person name="Yang L."/>
            <person name="Zimmer A.D."/>
            <person name="Zhu Q."/>
            <person name="Mitros T."/>
            <person name="Hellsten U."/>
            <person name="Loque D."/>
            <person name="Otillar R."/>
            <person name="Salamov A."/>
            <person name="Schmutz J."/>
            <person name="Shapiro H."/>
            <person name="Lindquist E."/>
            <person name="Lucas S."/>
            <person name="Rokhsar D."/>
            <person name="Grigoriev I.V."/>
        </authorList>
    </citation>
    <scope>NUCLEOTIDE SEQUENCE [LARGE SCALE GENOMIC DNA]</scope>
</reference>
<dbReference type="eggNOG" id="KOG4657">
    <property type="taxonomic scope" value="Eukaryota"/>
</dbReference>
<name>D8TBE7_SELML</name>
<dbReference type="GO" id="GO:0005634">
    <property type="term" value="C:nucleus"/>
    <property type="evidence" value="ECO:0007669"/>
    <property type="project" value="UniProtKB-SubCell"/>
</dbReference>
<dbReference type="Gramene" id="EFJ06032">
    <property type="protein sequence ID" value="EFJ06032"/>
    <property type="gene ID" value="SELMODRAFT_431081"/>
</dbReference>
<dbReference type="Gene3D" id="3.30.457.50">
    <property type="entry name" value="Chromosome segregation protein Spc25"/>
    <property type="match status" value="1"/>
</dbReference>
<dbReference type="GO" id="GO:0007059">
    <property type="term" value="P:chromosome segregation"/>
    <property type="evidence" value="ECO:0000318"/>
    <property type="project" value="GO_Central"/>
</dbReference>
<evidence type="ECO:0000256" key="2">
    <source>
        <dbReference type="ARBA" id="ARBA00006379"/>
    </source>
</evidence>
<proteinExistence type="inferred from homology"/>
<dbReference type="Pfam" id="PF25091">
    <property type="entry name" value="DUF7806"/>
    <property type="match status" value="1"/>
</dbReference>
<dbReference type="EMBL" id="GL377709">
    <property type="protein sequence ID" value="EFJ06032.1"/>
    <property type="molecule type" value="Genomic_DNA"/>
</dbReference>
<evidence type="ECO:0000256" key="8">
    <source>
        <dbReference type="ARBA" id="ARBA00023328"/>
    </source>
</evidence>
<evidence type="ECO:0000256" key="7">
    <source>
        <dbReference type="ARBA" id="ARBA00023306"/>
    </source>
</evidence>
<evidence type="ECO:0000313" key="13">
    <source>
        <dbReference type="EMBL" id="EFJ06032.1"/>
    </source>
</evidence>
<keyword evidence="6 10" id="KW-0175">Coiled coil</keyword>
<evidence type="ECO:0000259" key="12">
    <source>
        <dbReference type="Pfam" id="PF25091"/>
    </source>
</evidence>
<keyword evidence="4 9" id="KW-0132">Cell division</keyword>
<dbReference type="HOGENOM" id="CLU_557131_0_0_1"/>
<dbReference type="GO" id="GO:0051301">
    <property type="term" value="P:cell division"/>
    <property type="evidence" value="ECO:0007669"/>
    <property type="project" value="UniProtKB-UniRule"/>
</dbReference>
<evidence type="ECO:0000256" key="4">
    <source>
        <dbReference type="ARBA" id="ARBA00022618"/>
    </source>
</evidence>
<protein>
    <recommendedName>
        <fullName evidence="9">Kinetochore protein SPC25</fullName>
    </recommendedName>
</protein>
<keyword evidence="5 9" id="KW-0498">Mitosis</keyword>
<dbReference type="Pfam" id="PF08234">
    <property type="entry name" value="Spindle_Spc25"/>
    <property type="match status" value="1"/>
</dbReference>
<dbReference type="GO" id="GO:0031262">
    <property type="term" value="C:Ndc80 complex"/>
    <property type="evidence" value="ECO:0000318"/>
    <property type="project" value="GO_Central"/>
</dbReference>
<feature type="domain" description="Chromosome segregation protein Spc25 C-terminal" evidence="11">
    <location>
        <begin position="158"/>
        <end position="224"/>
    </location>
</feature>
<dbReference type="STRING" id="88036.D8TBE7"/>
<comment type="subcellular location">
    <subcellularLocation>
        <location evidence="1">Chromosome</location>
        <location evidence="1">Centromere</location>
    </subcellularLocation>
    <subcellularLocation>
        <location evidence="9">Nucleus</location>
    </subcellularLocation>
    <subcellularLocation>
        <location evidence="9">Chromosome</location>
        <location evidence="9">Centromere</location>
        <location evidence="9">Kinetochore</location>
    </subcellularLocation>
</comment>
<dbReference type="InterPro" id="IPR045143">
    <property type="entry name" value="Spc25"/>
</dbReference>
<evidence type="ECO:0000256" key="1">
    <source>
        <dbReference type="ARBA" id="ARBA00004584"/>
    </source>
</evidence>
<dbReference type="PANTHER" id="PTHR14281:SF0">
    <property type="entry name" value="KINETOCHORE PROTEIN SPC25"/>
    <property type="match status" value="1"/>
</dbReference>
<evidence type="ECO:0000256" key="6">
    <source>
        <dbReference type="ARBA" id="ARBA00023054"/>
    </source>
</evidence>
<feature type="domain" description="DUF7806" evidence="12">
    <location>
        <begin position="391"/>
        <end position="486"/>
    </location>
</feature>
<dbReference type="InterPro" id="IPR013255">
    <property type="entry name" value="Spc25_C"/>
</dbReference>
<dbReference type="Proteomes" id="UP000001514">
    <property type="component" value="Unassembled WGS sequence"/>
</dbReference>
<dbReference type="InParanoid" id="D8TBE7"/>
<keyword evidence="14" id="KW-1185">Reference proteome</keyword>
<dbReference type="AlphaFoldDB" id="D8TBE7"/>
<keyword evidence="8 9" id="KW-0137">Centromere</keyword>
<feature type="coiled-coil region" evidence="10">
    <location>
        <begin position="295"/>
        <end position="377"/>
    </location>
</feature>
<comment type="function">
    <text evidence="9">Acts as a component of the essential kinetochore-associated NDC80 complex, which is required for chromosome segregation and spindle checkpoint activity.</text>
</comment>
<dbReference type="KEGG" id="smo:SELMODRAFT_431081"/>
<dbReference type="InterPro" id="IPR056708">
    <property type="entry name" value="DUF7806"/>
</dbReference>
<accession>D8TBE7</accession>
<comment type="subunit">
    <text evidence="9">Component of the NDC80 complex.</text>
</comment>
<comment type="similarity">
    <text evidence="2 9">Belongs to the SPC25 family.</text>
</comment>
<keyword evidence="9" id="KW-0539">Nucleus</keyword>
<evidence type="ECO:0000313" key="14">
    <source>
        <dbReference type="Proteomes" id="UP000001514"/>
    </source>
</evidence>
<evidence type="ECO:0000259" key="11">
    <source>
        <dbReference type="Pfam" id="PF08234"/>
    </source>
</evidence>
<keyword evidence="9" id="KW-0995">Kinetochore</keyword>
<keyword evidence="3 9" id="KW-0158">Chromosome</keyword>
<keyword evidence="7 9" id="KW-0131">Cell cycle</keyword>
<evidence type="ECO:0000256" key="9">
    <source>
        <dbReference type="RuleBase" id="RU367150"/>
    </source>
</evidence>
<evidence type="ECO:0000256" key="5">
    <source>
        <dbReference type="ARBA" id="ARBA00022776"/>
    </source>
</evidence>